<accession>A0AA38PP17</accession>
<name>A0AA38PP17_9AGAR</name>
<dbReference type="Proteomes" id="UP001163850">
    <property type="component" value="Unassembled WGS sequence"/>
</dbReference>
<evidence type="ECO:0000313" key="2">
    <source>
        <dbReference type="EMBL" id="KAJ3979114.1"/>
    </source>
</evidence>
<proteinExistence type="predicted"/>
<reference evidence="2" key="1">
    <citation type="submission" date="2022-08" db="EMBL/GenBank/DDBJ databases">
        <authorList>
            <consortium name="DOE Joint Genome Institute"/>
            <person name="Min B."/>
            <person name="Riley R."/>
            <person name="Sierra-Patev S."/>
            <person name="Naranjo-Ortiz M."/>
            <person name="Looney B."/>
            <person name="Konkel Z."/>
            <person name="Slot J.C."/>
            <person name="Sakamoto Y."/>
            <person name="Steenwyk J.L."/>
            <person name="Rokas A."/>
            <person name="Carro J."/>
            <person name="Camarero S."/>
            <person name="Ferreira P."/>
            <person name="Molpeceres G."/>
            <person name="Ruiz-Duenas F.J."/>
            <person name="Serrano A."/>
            <person name="Henrissat B."/>
            <person name="Drula E."/>
            <person name="Hughes K.W."/>
            <person name="Mata J.L."/>
            <person name="Ishikawa N.K."/>
            <person name="Vargas-Isla R."/>
            <person name="Ushijima S."/>
            <person name="Smith C.A."/>
            <person name="Ahrendt S."/>
            <person name="Andreopoulos W."/>
            <person name="He G."/>
            <person name="Labutti K."/>
            <person name="Lipzen A."/>
            <person name="Ng V."/>
            <person name="Sandor L."/>
            <person name="Barry K."/>
            <person name="Martinez A.T."/>
            <person name="Xiao Y."/>
            <person name="Gibbons J.G."/>
            <person name="Terashima K."/>
            <person name="Hibbett D.S."/>
            <person name="Grigoriev I.V."/>
        </authorList>
    </citation>
    <scope>NUCLEOTIDE SEQUENCE</scope>
    <source>
        <strain evidence="2">TFB7829</strain>
    </source>
</reference>
<protein>
    <submittedName>
        <fullName evidence="2">Uncharacterized protein</fullName>
    </submittedName>
</protein>
<keyword evidence="1" id="KW-0472">Membrane</keyword>
<gene>
    <name evidence="2" type="ORF">F5890DRAFT_1547348</name>
</gene>
<comment type="caution">
    <text evidence="2">The sequence shown here is derived from an EMBL/GenBank/DDBJ whole genome shotgun (WGS) entry which is preliminary data.</text>
</comment>
<feature type="non-terminal residue" evidence="2">
    <location>
        <position position="82"/>
    </location>
</feature>
<dbReference type="AlphaFoldDB" id="A0AA38PP17"/>
<organism evidence="2 3">
    <name type="scientific">Lentinula detonsa</name>
    <dbReference type="NCBI Taxonomy" id="2804962"/>
    <lineage>
        <taxon>Eukaryota</taxon>
        <taxon>Fungi</taxon>
        <taxon>Dikarya</taxon>
        <taxon>Basidiomycota</taxon>
        <taxon>Agaricomycotina</taxon>
        <taxon>Agaricomycetes</taxon>
        <taxon>Agaricomycetidae</taxon>
        <taxon>Agaricales</taxon>
        <taxon>Marasmiineae</taxon>
        <taxon>Omphalotaceae</taxon>
        <taxon>Lentinula</taxon>
    </lineage>
</organism>
<feature type="transmembrane region" description="Helical" evidence="1">
    <location>
        <begin position="27"/>
        <end position="48"/>
    </location>
</feature>
<evidence type="ECO:0000313" key="3">
    <source>
        <dbReference type="Proteomes" id="UP001163850"/>
    </source>
</evidence>
<dbReference type="EMBL" id="MU802481">
    <property type="protein sequence ID" value="KAJ3979114.1"/>
    <property type="molecule type" value="Genomic_DNA"/>
</dbReference>
<sequence>MTGTLRGVECAGQAVAYGIKSSNTTDWLSIGMNVGLIIFSLPFAWIVIRKIGVVEFEKISFSHFAHEEKTADEKSIDEKEPA</sequence>
<evidence type="ECO:0000256" key="1">
    <source>
        <dbReference type="SAM" id="Phobius"/>
    </source>
</evidence>
<keyword evidence="1" id="KW-1133">Transmembrane helix</keyword>
<keyword evidence="1" id="KW-0812">Transmembrane</keyword>